<keyword evidence="2 6" id="KW-0479">Metal-binding</keyword>
<dbReference type="GO" id="GO:0046872">
    <property type="term" value="F:metal ion binding"/>
    <property type="evidence" value="ECO:0007669"/>
    <property type="project" value="UniProtKB-UniRule"/>
</dbReference>
<dbReference type="InterPro" id="IPR017900">
    <property type="entry name" value="4Fe4S_Fe_S_CS"/>
</dbReference>
<dbReference type="PANTHER" id="PTHR32479">
    <property type="entry name" value="GLYCOLATE OXIDASE IRON-SULFUR SUBUNIT"/>
    <property type="match status" value="1"/>
</dbReference>
<evidence type="ECO:0000313" key="9">
    <source>
        <dbReference type="Proteomes" id="UP000294558"/>
    </source>
</evidence>
<evidence type="ECO:0000256" key="3">
    <source>
        <dbReference type="ARBA" id="ARBA00022737"/>
    </source>
</evidence>
<comment type="cofactor">
    <cofactor evidence="6">
        <name>[4Fe-4S] cluster</name>
        <dbReference type="ChEBI" id="CHEBI:49883"/>
    </cofactor>
    <text evidence="6">Binds 2 [4Fe-4S] clusters.</text>
</comment>
<gene>
    <name evidence="8" type="ORF">BDK89_0486</name>
</gene>
<dbReference type="Pfam" id="PF02754">
    <property type="entry name" value="CCG"/>
    <property type="match status" value="2"/>
</dbReference>
<evidence type="ECO:0000256" key="5">
    <source>
        <dbReference type="ARBA" id="ARBA00023014"/>
    </source>
</evidence>
<protein>
    <recommendedName>
        <fullName evidence="6">Glycolate oxidase iron-sulfur subunit</fullName>
        <ecNumber evidence="6">1.1.99.14</ecNumber>
    </recommendedName>
</protein>
<keyword evidence="3" id="KW-0677">Repeat</keyword>
<evidence type="ECO:0000259" key="7">
    <source>
        <dbReference type="PROSITE" id="PS51379"/>
    </source>
</evidence>
<evidence type="ECO:0000256" key="1">
    <source>
        <dbReference type="ARBA" id="ARBA00022485"/>
    </source>
</evidence>
<evidence type="ECO:0000256" key="6">
    <source>
        <dbReference type="PIRNR" id="PIRNR000139"/>
    </source>
</evidence>
<dbReference type="PROSITE" id="PS00198">
    <property type="entry name" value="4FE4S_FER_1"/>
    <property type="match status" value="1"/>
</dbReference>
<dbReference type="OrthoDB" id="9770306at2"/>
<comment type="catalytic activity">
    <reaction evidence="6">
        <text>glycolate + A = glyoxylate + AH2</text>
        <dbReference type="Rhea" id="RHEA:21264"/>
        <dbReference type="ChEBI" id="CHEBI:13193"/>
        <dbReference type="ChEBI" id="CHEBI:17499"/>
        <dbReference type="ChEBI" id="CHEBI:29805"/>
        <dbReference type="ChEBI" id="CHEBI:36655"/>
        <dbReference type="EC" id="1.1.99.14"/>
    </reaction>
</comment>
<dbReference type="InterPro" id="IPR017896">
    <property type="entry name" value="4Fe4S_Fe-S-bd"/>
</dbReference>
<keyword evidence="9" id="KW-1185">Reference proteome</keyword>
<dbReference type="RefSeq" id="WP_133867432.1">
    <property type="nucleotide sequence ID" value="NZ_SOAU01000001.1"/>
</dbReference>
<dbReference type="GO" id="GO:0019154">
    <property type="term" value="F:glycolate dehydrogenase activity"/>
    <property type="evidence" value="ECO:0007669"/>
    <property type="project" value="UniProtKB-EC"/>
</dbReference>
<proteinExistence type="predicted"/>
<dbReference type="PANTHER" id="PTHR32479:SF17">
    <property type="entry name" value="GLYCOLATE OXIDASE IRON-SULFUR SUBUNIT"/>
    <property type="match status" value="1"/>
</dbReference>
<organism evidence="8 9">
    <name type="scientific">Ilumatobacter fluminis</name>
    <dbReference type="NCBI Taxonomy" id="467091"/>
    <lineage>
        <taxon>Bacteria</taxon>
        <taxon>Bacillati</taxon>
        <taxon>Actinomycetota</taxon>
        <taxon>Acidimicrobiia</taxon>
        <taxon>Acidimicrobiales</taxon>
        <taxon>Ilumatobacteraceae</taxon>
        <taxon>Ilumatobacter</taxon>
    </lineage>
</organism>
<comment type="function">
    <text evidence="6">Component of a complex that catalyzes the oxidation of glycolate to glyoxylate.</text>
</comment>
<evidence type="ECO:0000313" key="8">
    <source>
        <dbReference type="EMBL" id="TDT14927.1"/>
    </source>
</evidence>
<comment type="caution">
    <text evidence="8">The sequence shown here is derived from an EMBL/GenBank/DDBJ whole genome shotgun (WGS) entry which is preliminary data.</text>
</comment>
<dbReference type="PROSITE" id="PS51379">
    <property type="entry name" value="4FE4S_FER_2"/>
    <property type="match status" value="2"/>
</dbReference>
<sequence>MDLRIEPEALNACVQCGLCLSSCPTYRVTGDETQSPRGRINLMRSVQDDDQPVTSAIVEAFDTCVQCRGCEPACPSGVPYGDLIGATRTTIASEVSKPSPLLRIGLAALVRPRLLRAVSTVTAYAQRLRLVPSRLGVPRLALHRTPRRSTGSDVVLFTGCVMDAWQRHIHDAAQRSLERAGFAVFVSGDLAPCCGALHHHAGLHDRAVQLAKHVVEALPSDVPIVVDSAGCGAAMKAFGSLLPDDPSAANFARRVVDINEFLAEHLDAVEGLGDVDPLEISVAIQDACHLRHVQGVHQATRTLLQPVVRELRELDDLGLCCGAGGAFSVMQPELSRRIRDLKLASIRRADADIVVSANPGCSGHLATAGVEVCHPIELFDRALSRGSSRSGAARALLDEANPRLDNQNKEQ</sequence>
<dbReference type="GO" id="GO:0051539">
    <property type="term" value="F:4 iron, 4 sulfur cluster binding"/>
    <property type="evidence" value="ECO:0007669"/>
    <property type="project" value="UniProtKB-UniRule"/>
</dbReference>
<dbReference type="Proteomes" id="UP000294558">
    <property type="component" value="Unassembled WGS sequence"/>
</dbReference>
<accession>A0A4R7HVB6</accession>
<keyword evidence="1 6" id="KW-0004">4Fe-4S</keyword>
<dbReference type="SUPFAM" id="SSF46548">
    <property type="entry name" value="alpha-helical ferredoxin"/>
    <property type="match status" value="1"/>
</dbReference>
<keyword evidence="4 6" id="KW-0408">Iron</keyword>
<dbReference type="Pfam" id="PF13183">
    <property type="entry name" value="Fer4_8"/>
    <property type="match status" value="1"/>
</dbReference>
<feature type="domain" description="4Fe-4S ferredoxin-type" evidence="7">
    <location>
        <begin position="1"/>
        <end position="33"/>
    </location>
</feature>
<dbReference type="AlphaFoldDB" id="A0A4R7HVB6"/>
<dbReference type="InterPro" id="IPR009051">
    <property type="entry name" value="Helical_ferredxn"/>
</dbReference>
<dbReference type="Gene3D" id="1.10.1060.10">
    <property type="entry name" value="Alpha-helical ferredoxin"/>
    <property type="match status" value="1"/>
</dbReference>
<reference evidence="8" key="1">
    <citation type="submission" date="2019-03" db="EMBL/GenBank/DDBJ databases">
        <title>Sequencing the genomes of 1000 actinobacteria strains.</title>
        <authorList>
            <person name="Klenk H.-P."/>
        </authorList>
    </citation>
    <scope>NUCLEOTIDE SEQUENCE [LARGE SCALE GENOMIC DNA]</scope>
    <source>
        <strain evidence="8">DSM 18936</strain>
    </source>
</reference>
<name>A0A4R7HVB6_9ACTN</name>
<keyword evidence="5 6" id="KW-0411">Iron-sulfur</keyword>
<dbReference type="InterPro" id="IPR012257">
    <property type="entry name" value="Glc_ox_4Fe-4S"/>
</dbReference>
<dbReference type="PIRSF" id="PIRSF000139">
    <property type="entry name" value="Glc_ox_4Fe-4S"/>
    <property type="match status" value="1"/>
</dbReference>
<keyword evidence="6" id="KW-0813">Transport</keyword>
<feature type="domain" description="4Fe-4S ferredoxin-type" evidence="7">
    <location>
        <begin position="54"/>
        <end position="84"/>
    </location>
</feature>
<comment type="catalytic activity">
    <reaction evidence="6">
        <text>(R)-lactate + A = pyruvate + AH2</text>
        <dbReference type="Rhea" id="RHEA:15089"/>
        <dbReference type="ChEBI" id="CHEBI:13193"/>
        <dbReference type="ChEBI" id="CHEBI:15361"/>
        <dbReference type="ChEBI" id="CHEBI:16004"/>
        <dbReference type="ChEBI" id="CHEBI:17499"/>
    </reaction>
</comment>
<dbReference type="EMBL" id="SOAU01000001">
    <property type="protein sequence ID" value="TDT14927.1"/>
    <property type="molecule type" value="Genomic_DNA"/>
</dbReference>
<dbReference type="InterPro" id="IPR004017">
    <property type="entry name" value="Cys_rich_dom"/>
</dbReference>
<dbReference type="EC" id="1.1.99.14" evidence="6"/>
<evidence type="ECO:0000256" key="2">
    <source>
        <dbReference type="ARBA" id="ARBA00022723"/>
    </source>
</evidence>
<keyword evidence="6" id="KW-0249">Electron transport</keyword>
<evidence type="ECO:0000256" key="4">
    <source>
        <dbReference type="ARBA" id="ARBA00023004"/>
    </source>
</evidence>